<gene>
    <name evidence="2" type="ORF">PCYB_004730</name>
</gene>
<feature type="non-terminal residue" evidence="2">
    <location>
        <position position="156"/>
    </location>
</feature>
<accession>K6V0A4</accession>
<protein>
    <recommendedName>
        <fullName evidence="4">CYIR protein</fullName>
    </recommendedName>
</protein>
<keyword evidence="1" id="KW-0812">Transmembrane</keyword>
<dbReference type="KEGG" id="pcy:PCYB_004730"/>
<name>K6V0A4_PLACD</name>
<evidence type="ECO:0000256" key="1">
    <source>
        <dbReference type="SAM" id="Phobius"/>
    </source>
</evidence>
<dbReference type="AlphaFoldDB" id="K6V0A4"/>
<dbReference type="GeneID" id="14696266"/>
<organism evidence="2 3">
    <name type="scientific">Plasmodium cynomolgi (strain B)</name>
    <dbReference type="NCBI Taxonomy" id="1120755"/>
    <lineage>
        <taxon>Eukaryota</taxon>
        <taxon>Sar</taxon>
        <taxon>Alveolata</taxon>
        <taxon>Apicomplexa</taxon>
        <taxon>Aconoidasida</taxon>
        <taxon>Haemosporida</taxon>
        <taxon>Plasmodiidae</taxon>
        <taxon>Plasmodium</taxon>
        <taxon>Plasmodium (Plasmodium)</taxon>
    </lineage>
</organism>
<dbReference type="VEuPathDB" id="PlasmoDB:PCYB_004730"/>
<keyword evidence="1" id="KW-1133">Transmembrane helix</keyword>
<sequence>MCIDNDELKTALGHIEHDHKRMKILDRLYQSYCEMHEIIISTSEENIEKYLVYTTDCFNEYRGAISTVPINDKYFHSALTNFKKAYEELADRALIKNTSHEEYIEKMAEYSITSDMILYSMENDSNKIMLISIFSSVLAVVLILIYFYMVKIILIR</sequence>
<dbReference type="RefSeq" id="XP_004227942.1">
    <property type="nucleotide sequence ID" value="XM_004227894.1"/>
</dbReference>
<evidence type="ECO:0008006" key="4">
    <source>
        <dbReference type="Google" id="ProtNLM"/>
    </source>
</evidence>
<feature type="transmembrane region" description="Helical" evidence="1">
    <location>
        <begin position="128"/>
        <end position="150"/>
    </location>
</feature>
<keyword evidence="3" id="KW-1185">Reference proteome</keyword>
<evidence type="ECO:0000313" key="3">
    <source>
        <dbReference type="Proteomes" id="UP000006319"/>
    </source>
</evidence>
<reference evidence="2 3" key="1">
    <citation type="journal article" date="2012" name="Nat. Genet.">
        <title>Plasmodium cynomolgi genome sequences provide insight into Plasmodium vivax and the monkey malaria clade.</title>
        <authorList>
            <person name="Tachibana S."/>
            <person name="Sullivan S.A."/>
            <person name="Kawai S."/>
            <person name="Nakamura S."/>
            <person name="Kim H.R."/>
            <person name="Goto N."/>
            <person name="Arisue N."/>
            <person name="Palacpac N.M.Q."/>
            <person name="Honma H."/>
            <person name="Yagi M."/>
            <person name="Tougan T."/>
            <person name="Katakai Y."/>
            <person name="Kaneko O."/>
            <person name="Mita T."/>
            <person name="Kita K."/>
            <person name="Yasutomi Y."/>
            <person name="Sutton P.L."/>
            <person name="Shakhbatyan R."/>
            <person name="Horii T."/>
            <person name="Yasunaga T."/>
            <person name="Barnwell J.W."/>
            <person name="Escalante A.A."/>
            <person name="Carlton J.M."/>
            <person name="Tanabe K."/>
        </authorList>
    </citation>
    <scope>NUCLEOTIDE SEQUENCE [LARGE SCALE GENOMIC DNA]</scope>
    <source>
        <strain evidence="2 3">B</strain>
    </source>
</reference>
<dbReference type="Proteomes" id="UP000006319">
    <property type="component" value="Unassembled WGS sequence"/>
</dbReference>
<proteinExistence type="predicted"/>
<keyword evidence="1" id="KW-0472">Membrane</keyword>
<dbReference type="OrthoDB" id="388014at2759"/>
<evidence type="ECO:0000313" key="2">
    <source>
        <dbReference type="EMBL" id="GAB69724.1"/>
    </source>
</evidence>
<dbReference type="EMBL" id="DF157674">
    <property type="protein sequence ID" value="GAB69724.1"/>
    <property type="molecule type" value="Genomic_DNA"/>
</dbReference>